<dbReference type="GO" id="GO:0015940">
    <property type="term" value="P:pantothenate biosynthetic process"/>
    <property type="evidence" value="ECO:0007669"/>
    <property type="project" value="UniProtKB-UniRule"/>
</dbReference>
<dbReference type="CDD" id="cd00560">
    <property type="entry name" value="PanC"/>
    <property type="match status" value="1"/>
</dbReference>
<dbReference type="Gene3D" id="3.40.50.620">
    <property type="entry name" value="HUPs"/>
    <property type="match status" value="1"/>
</dbReference>
<feature type="binding site" evidence="9">
    <location>
        <position position="153"/>
    </location>
    <ligand>
        <name>(R)-pantoate</name>
        <dbReference type="ChEBI" id="CHEBI:15980"/>
    </ligand>
</feature>
<evidence type="ECO:0000256" key="5">
    <source>
        <dbReference type="ARBA" id="ARBA00022655"/>
    </source>
</evidence>
<feature type="binding site" evidence="9">
    <location>
        <position position="176"/>
    </location>
    <ligand>
        <name>ATP</name>
        <dbReference type="ChEBI" id="CHEBI:30616"/>
    </ligand>
</feature>
<comment type="similarity">
    <text evidence="2 9">Belongs to the pantothenate synthetase family.</text>
</comment>
<dbReference type="FunFam" id="3.40.50.620:FF:000013">
    <property type="entry name" value="Pantothenate synthetase"/>
    <property type="match status" value="1"/>
</dbReference>
<protein>
    <recommendedName>
        <fullName evidence="9">Pantothenate synthetase</fullName>
        <shortName evidence="9">PS</shortName>
        <ecNumber evidence="9">6.3.2.1</ecNumber>
    </recommendedName>
    <alternativeName>
        <fullName evidence="9">Pantoate--beta-alanine ligase</fullName>
    </alternativeName>
    <alternativeName>
        <fullName evidence="9">Pantoate-activating enzyme</fullName>
    </alternativeName>
</protein>
<evidence type="ECO:0000256" key="2">
    <source>
        <dbReference type="ARBA" id="ARBA00009256"/>
    </source>
</evidence>
<dbReference type="NCBIfam" id="TIGR00125">
    <property type="entry name" value="cyt_tran_rel"/>
    <property type="match status" value="1"/>
</dbReference>
<feature type="binding site" evidence="9">
    <location>
        <begin position="147"/>
        <end position="150"/>
    </location>
    <ligand>
        <name>ATP</name>
        <dbReference type="ChEBI" id="CHEBI:30616"/>
    </ligand>
</feature>
<dbReference type="EMBL" id="JWIR02000051">
    <property type="protein sequence ID" value="KKB37663.1"/>
    <property type="molecule type" value="Genomic_DNA"/>
</dbReference>
<evidence type="ECO:0000256" key="8">
    <source>
        <dbReference type="ARBA" id="ARBA00048258"/>
    </source>
</evidence>
<keyword evidence="11" id="KW-1185">Reference proteome</keyword>
<evidence type="ECO:0000313" key="10">
    <source>
        <dbReference type="EMBL" id="KKB37663.1"/>
    </source>
</evidence>
<dbReference type="EC" id="6.3.2.1" evidence="9"/>
<evidence type="ECO:0000256" key="4">
    <source>
        <dbReference type="ARBA" id="ARBA00022598"/>
    </source>
</evidence>
<comment type="subunit">
    <text evidence="9">Homodimer.</text>
</comment>
<evidence type="ECO:0000256" key="6">
    <source>
        <dbReference type="ARBA" id="ARBA00022741"/>
    </source>
</evidence>
<dbReference type="InterPro" id="IPR004821">
    <property type="entry name" value="Cyt_trans-like"/>
</dbReference>
<evidence type="ECO:0000256" key="1">
    <source>
        <dbReference type="ARBA" id="ARBA00004990"/>
    </source>
</evidence>
<dbReference type="PANTHER" id="PTHR21299:SF1">
    <property type="entry name" value="PANTOATE--BETA-ALANINE LIGASE"/>
    <property type="match status" value="1"/>
</dbReference>
<evidence type="ECO:0000256" key="3">
    <source>
        <dbReference type="ARBA" id="ARBA00022490"/>
    </source>
</evidence>
<dbReference type="GO" id="GO:0005524">
    <property type="term" value="F:ATP binding"/>
    <property type="evidence" value="ECO:0007669"/>
    <property type="project" value="UniProtKB-KW"/>
</dbReference>
<keyword evidence="5 9" id="KW-0566">Pantothenate biosynthesis</keyword>
<keyword evidence="3 9" id="KW-0963">Cytoplasm</keyword>
<dbReference type="UniPathway" id="UPA00028">
    <property type="reaction ID" value="UER00005"/>
</dbReference>
<accession>A0A0F5HZ33</accession>
<comment type="pathway">
    <text evidence="1 9">Cofactor biosynthesis; (R)-pantothenate biosynthesis; (R)-pantothenate from (R)-pantoate and beta-alanine: step 1/1.</text>
</comment>
<comment type="caution">
    <text evidence="10">The sequence shown here is derived from an EMBL/GenBank/DDBJ whole genome shotgun (WGS) entry which is preliminary data.</text>
</comment>
<proteinExistence type="inferred from homology"/>
<dbReference type="HAMAP" id="MF_00158">
    <property type="entry name" value="PanC"/>
    <property type="match status" value="1"/>
</dbReference>
<dbReference type="Gene3D" id="3.30.1300.10">
    <property type="entry name" value="Pantoate-beta-alanine ligase, C-terminal domain"/>
    <property type="match status" value="1"/>
</dbReference>
<comment type="function">
    <text evidence="9">Catalyzes the condensation of pantoate with beta-alanine in an ATP-dependent reaction via a pantoyl-adenylate intermediate.</text>
</comment>
<dbReference type="AlphaFoldDB" id="A0A0F5HZ33"/>
<feature type="binding site" evidence="9">
    <location>
        <position position="61"/>
    </location>
    <ligand>
        <name>(R)-pantoate</name>
        <dbReference type="ChEBI" id="CHEBI:15980"/>
    </ligand>
</feature>
<comment type="subcellular location">
    <subcellularLocation>
        <location evidence="9">Cytoplasm</location>
    </subcellularLocation>
</comment>
<dbReference type="InterPro" id="IPR014729">
    <property type="entry name" value="Rossmann-like_a/b/a_fold"/>
</dbReference>
<dbReference type="NCBIfam" id="TIGR00018">
    <property type="entry name" value="panC"/>
    <property type="match status" value="1"/>
</dbReference>
<accession>A0A0F5HWQ4</accession>
<dbReference type="STRING" id="1221996.QY95_02773"/>
<feature type="binding site" evidence="9">
    <location>
        <begin position="30"/>
        <end position="37"/>
    </location>
    <ligand>
        <name>ATP</name>
        <dbReference type="ChEBI" id="CHEBI:30616"/>
    </ligand>
</feature>
<feature type="binding site" evidence="9">
    <location>
        <begin position="184"/>
        <end position="187"/>
    </location>
    <ligand>
        <name>ATP</name>
        <dbReference type="ChEBI" id="CHEBI:30616"/>
    </ligand>
</feature>
<gene>
    <name evidence="9" type="primary">panC</name>
    <name evidence="10" type="ORF">QY95_02773</name>
</gene>
<organism evidence="10 11">
    <name type="scientific">Bacillus thermotolerans</name>
    <name type="common">Quasibacillus thermotolerans</name>
    <dbReference type="NCBI Taxonomy" id="1221996"/>
    <lineage>
        <taxon>Bacteria</taxon>
        <taxon>Bacillati</taxon>
        <taxon>Bacillota</taxon>
        <taxon>Bacilli</taxon>
        <taxon>Bacillales</taxon>
        <taxon>Bacillaceae</taxon>
        <taxon>Bacillus</taxon>
    </lineage>
</organism>
<keyword evidence="7 9" id="KW-0067">ATP-binding</keyword>
<keyword evidence="6 9" id="KW-0547">Nucleotide-binding</keyword>
<dbReference type="GO" id="GO:0005829">
    <property type="term" value="C:cytosol"/>
    <property type="evidence" value="ECO:0007669"/>
    <property type="project" value="TreeGrafter"/>
</dbReference>
<dbReference type="Pfam" id="PF02569">
    <property type="entry name" value="Pantoate_ligase"/>
    <property type="match status" value="1"/>
</dbReference>
<dbReference type="Proteomes" id="UP000031563">
    <property type="component" value="Unassembled WGS sequence"/>
</dbReference>
<evidence type="ECO:0000313" key="11">
    <source>
        <dbReference type="Proteomes" id="UP000031563"/>
    </source>
</evidence>
<sequence>MNIIKTVQQLKAYVQEEKRLGRQIGLVPTMGFLHEGHLSLAKRAREENETVIMSIFVNPLQFGPNEDFEQYPRDLERDAKLAASAGVDCIFAPSVEEMYPEPPMIKMTVTDRTDKLCGEKRPGHFDGVVTVVSKLFHLTEADQAYFGLKDAQQFAVIEGLVKSLNFPVKLVGVETVREEDGLAKSSRNIYLTVEERQKAPHLQRGLQAGVQVAEQGEKDPYRVQEAAREYLLAYSGADLDYVELLSYPELKELERVEGRMILAAAVKYSKARLIDNIIFSVNEGK</sequence>
<dbReference type="InterPro" id="IPR042176">
    <property type="entry name" value="Pantoate_ligase_C"/>
</dbReference>
<feature type="active site" description="Proton donor" evidence="9">
    <location>
        <position position="37"/>
    </location>
</feature>
<feature type="binding site" evidence="9">
    <location>
        <position position="61"/>
    </location>
    <ligand>
        <name>beta-alanine</name>
        <dbReference type="ChEBI" id="CHEBI:57966"/>
    </ligand>
</feature>
<dbReference type="SUPFAM" id="SSF52374">
    <property type="entry name" value="Nucleotidylyl transferase"/>
    <property type="match status" value="1"/>
</dbReference>
<comment type="miscellaneous">
    <text evidence="9">The reaction proceeds by a bi uni uni bi ping pong mechanism.</text>
</comment>
<dbReference type="InterPro" id="IPR003721">
    <property type="entry name" value="Pantoate_ligase"/>
</dbReference>
<evidence type="ECO:0000256" key="7">
    <source>
        <dbReference type="ARBA" id="ARBA00022840"/>
    </source>
</evidence>
<dbReference type="GO" id="GO:0004592">
    <property type="term" value="F:pantoate-beta-alanine ligase activity"/>
    <property type="evidence" value="ECO:0007669"/>
    <property type="project" value="UniProtKB-UniRule"/>
</dbReference>
<comment type="catalytic activity">
    <reaction evidence="8 9">
        <text>(R)-pantoate + beta-alanine + ATP = (R)-pantothenate + AMP + diphosphate + H(+)</text>
        <dbReference type="Rhea" id="RHEA:10912"/>
        <dbReference type="ChEBI" id="CHEBI:15378"/>
        <dbReference type="ChEBI" id="CHEBI:15980"/>
        <dbReference type="ChEBI" id="CHEBI:29032"/>
        <dbReference type="ChEBI" id="CHEBI:30616"/>
        <dbReference type="ChEBI" id="CHEBI:33019"/>
        <dbReference type="ChEBI" id="CHEBI:57966"/>
        <dbReference type="ChEBI" id="CHEBI:456215"/>
        <dbReference type="EC" id="6.3.2.1"/>
    </reaction>
</comment>
<dbReference type="OrthoDB" id="9773087at2"/>
<dbReference type="RefSeq" id="WP_039237786.1">
    <property type="nucleotide sequence ID" value="NZ_JWIR02000051.1"/>
</dbReference>
<dbReference type="PANTHER" id="PTHR21299">
    <property type="entry name" value="CYTIDYLATE KINASE/PANTOATE-BETA-ALANINE LIGASE"/>
    <property type="match status" value="1"/>
</dbReference>
<reference evidence="10" key="1">
    <citation type="submission" date="2015-02" db="EMBL/GenBank/DDBJ databases">
        <title>Genome Assembly of Bacillaceae bacterium MTCC 8252.</title>
        <authorList>
            <person name="Verma A."/>
            <person name="Khatri I."/>
            <person name="Mual P."/>
            <person name="Subramanian S."/>
            <person name="Krishnamurthi S."/>
        </authorList>
    </citation>
    <scope>NUCLEOTIDE SEQUENCE [LARGE SCALE GENOMIC DNA]</scope>
    <source>
        <strain evidence="10">MTCC 8252</strain>
    </source>
</reference>
<name>A0A0F5HZ33_BACTR</name>
<evidence type="ECO:0000256" key="9">
    <source>
        <dbReference type="HAMAP-Rule" id="MF_00158"/>
    </source>
</evidence>
<keyword evidence="4 9" id="KW-0436">Ligase</keyword>